<keyword evidence="2" id="KW-1185">Reference proteome</keyword>
<organism evidence="1 2">
    <name type="scientific">Panicum virgatum</name>
    <name type="common">Blackwell switchgrass</name>
    <dbReference type="NCBI Taxonomy" id="38727"/>
    <lineage>
        <taxon>Eukaryota</taxon>
        <taxon>Viridiplantae</taxon>
        <taxon>Streptophyta</taxon>
        <taxon>Embryophyta</taxon>
        <taxon>Tracheophyta</taxon>
        <taxon>Spermatophyta</taxon>
        <taxon>Magnoliopsida</taxon>
        <taxon>Liliopsida</taxon>
        <taxon>Poales</taxon>
        <taxon>Poaceae</taxon>
        <taxon>PACMAD clade</taxon>
        <taxon>Panicoideae</taxon>
        <taxon>Panicodae</taxon>
        <taxon>Paniceae</taxon>
        <taxon>Panicinae</taxon>
        <taxon>Panicum</taxon>
        <taxon>Panicum sect. Hiantes</taxon>
    </lineage>
</organism>
<sequence length="204" mass="23653">MRAMCASAQSKPCLEFRPKSTATRRSLPRAAAPLPGLPLELRRRVWGHGDKARKHHATTSLQLYSSTVSIDRSSAPRQWFRGDAFPSRGLRWLWFLQGRRCGVPYRGIQWSKQEDQLGKEMRLVSLKEFSIRTSYCLMASVSLSAGHQPPQPDRIRDCVCVYRWYDLLLEGQRLCSASAYRLRYINLFHVVRLLDSCQYFVVFR</sequence>
<dbReference type="Proteomes" id="UP000823388">
    <property type="component" value="Chromosome 1N"/>
</dbReference>
<evidence type="ECO:0000313" key="1">
    <source>
        <dbReference type="EMBL" id="KAG2651899.1"/>
    </source>
</evidence>
<protein>
    <submittedName>
        <fullName evidence="1">Uncharacterized protein</fullName>
    </submittedName>
</protein>
<evidence type="ECO:0000313" key="2">
    <source>
        <dbReference type="Proteomes" id="UP000823388"/>
    </source>
</evidence>
<comment type="caution">
    <text evidence="1">The sequence shown here is derived from an EMBL/GenBank/DDBJ whole genome shotgun (WGS) entry which is preliminary data.</text>
</comment>
<reference evidence="1" key="1">
    <citation type="submission" date="2020-05" db="EMBL/GenBank/DDBJ databases">
        <title>WGS assembly of Panicum virgatum.</title>
        <authorList>
            <person name="Lovell J.T."/>
            <person name="Jenkins J."/>
            <person name="Shu S."/>
            <person name="Juenger T.E."/>
            <person name="Schmutz J."/>
        </authorList>
    </citation>
    <scope>NUCLEOTIDE SEQUENCE</scope>
    <source>
        <strain evidence="1">AP13</strain>
    </source>
</reference>
<gene>
    <name evidence="1" type="ORF">PVAP13_1NG312438</name>
</gene>
<name>A0A8T0X8S9_PANVG</name>
<dbReference type="EMBL" id="CM029038">
    <property type="protein sequence ID" value="KAG2651899.1"/>
    <property type="molecule type" value="Genomic_DNA"/>
</dbReference>
<proteinExistence type="predicted"/>
<accession>A0A8T0X8S9</accession>
<dbReference type="AlphaFoldDB" id="A0A8T0X8S9"/>